<name>A0A9D9HBF8_9BACT</name>
<dbReference type="EMBL" id="JADIMQ010000023">
    <property type="protein sequence ID" value="MBO8447945.1"/>
    <property type="molecule type" value="Genomic_DNA"/>
</dbReference>
<evidence type="ECO:0000313" key="1">
    <source>
        <dbReference type="EMBL" id="MBO8447945.1"/>
    </source>
</evidence>
<protein>
    <submittedName>
        <fullName evidence="1">Uncharacterized protein</fullName>
    </submittedName>
</protein>
<evidence type="ECO:0000313" key="2">
    <source>
        <dbReference type="Proteomes" id="UP000810252"/>
    </source>
</evidence>
<reference evidence="1" key="1">
    <citation type="submission" date="2020-10" db="EMBL/GenBank/DDBJ databases">
        <authorList>
            <person name="Gilroy R."/>
        </authorList>
    </citation>
    <scope>NUCLEOTIDE SEQUENCE</scope>
    <source>
        <strain evidence="1">20514</strain>
    </source>
</reference>
<gene>
    <name evidence="1" type="ORF">IAC29_01575</name>
</gene>
<organism evidence="1 2">
    <name type="scientific">Candidatus Cryptobacteroides merdigallinarum</name>
    <dbReference type="NCBI Taxonomy" id="2840770"/>
    <lineage>
        <taxon>Bacteria</taxon>
        <taxon>Pseudomonadati</taxon>
        <taxon>Bacteroidota</taxon>
        <taxon>Bacteroidia</taxon>
        <taxon>Bacteroidales</taxon>
        <taxon>Candidatus Cryptobacteroides</taxon>
    </lineage>
</organism>
<sequence length="65" mass="7077">MKTFELFDSKHEKVVSSSGVYSSPVMTVTRVSCEKGFCGSGLTEGTSSHDGFGIQDNYGDGFWEE</sequence>
<accession>A0A9D9HBF8</accession>
<comment type="caution">
    <text evidence="1">The sequence shown here is derived from an EMBL/GenBank/DDBJ whole genome shotgun (WGS) entry which is preliminary data.</text>
</comment>
<dbReference type="AlphaFoldDB" id="A0A9D9HBF8"/>
<dbReference type="Proteomes" id="UP000810252">
    <property type="component" value="Unassembled WGS sequence"/>
</dbReference>
<reference evidence="1" key="2">
    <citation type="journal article" date="2021" name="PeerJ">
        <title>Extensive microbial diversity within the chicken gut microbiome revealed by metagenomics and culture.</title>
        <authorList>
            <person name="Gilroy R."/>
            <person name="Ravi A."/>
            <person name="Getino M."/>
            <person name="Pursley I."/>
            <person name="Horton D.L."/>
            <person name="Alikhan N.F."/>
            <person name="Baker D."/>
            <person name="Gharbi K."/>
            <person name="Hall N."/>
            <person name="Watson M."/>
            <person name="Adriaenssens E.M."/>
            <person name="Foster-Nyarko E."/>
            <person name="Jarju S."/>
            <person name="Secka A."/>
            <person name="Antonio M."/>
            <person name="Oren A."/>
            <person name="Chaudhuri R.R."/>
            <person name="La Ragione R."/>
            <person name="Hildebrand F."/>
            <person name="Pallen M.J."/>
        </authorList>
    </citation>
    <scope>NUCLEOTIDE SEQUENCE</scope>
    <source>
        <strain evidence="1">20514</strain>
    </source>
</reference>
<proteinExistence type="predicted"/>